<dbReference type="InterPro" id="IPR051159">
    <property type="entry name" value="Hexapeptide_acetyltransf"/>
</dbReference>
<dbReference type="PANTHER" id="PTHR23416">
    <property type="entry name" value="SIALIC ACID SYNTHASE-RELATED"/>
    <property type="match status" value="1"/>
</dbReference>
<keyword evidence="3" id="KW-0677">Repeat</keyword>
<name>A0A0R1QK01_9LACO</name>
<evidence type="ECO:0000313" key="5">
    <source>
        <dbReference type="Proteomes" id="UP000050872"/>
    </source>
</evidence>
<dbReference type="Proteomes" id="UP000050872">
    <property type="component" value="Unassembled WGS sequence"/>
</dbReference>
<gene>
    <name evidence="4" type="ORF">FD29_GL001962</name>
</gene>
<dbReference type="OrthoDB" id="9812571at2"/>
<dbReference type="PROSITE" id="PS00101">
    <property type="entry name" value="HEXAPEP_TRANSFERASES"/>
    <property type="match status" value="1"/>
</dbReference>
<evidence type="ECO:0000256" key="2">
    <source>
        <dbReference type="ARBA" id="ARBA00022679"/>
    </source>
</evidence>
<evidence type="ECO:0000256" key="3">
    <source>
        <dbReference type="ARBA" id="ARBA00022737"/>
    </source>
</evidence>
<keyword evidence="5" id="KW-1185">Reference proteome</keyword>
<evidence type="ECO:0000313" key="4">
    <source>
        <dbReference type="EMBL" id="KRL44766.1"/>
    </source>
</evidence>
<dbReference type="RefSeq" id="WP_057887597.1">
    <property type="nucleotide sequence ID" value="NZ_AZEZ01000032.1"/>
</dbReference>
<dbReference type="PANTHER" id="PTHR23416:SF23">
    <property type="entry name" value="ACETYLTRANSFERASE C18B11.09C-RELATED"/>
    <property type="match status" value="1"/>
</dbReference>
<protein>
    <submittedName>
        <fullName evidence="4">Galactoside O-acetyltransferase</fullName>
    </submittedName>
</protein>
<dbReference type="GO" id="GO:0008374">
    <property type="term" value="F:O-acyltransferase activity"/>
    <property type="evidence" value="ECO:0007669"/>
    <property type="project" value="TreeGrafter"/>
</dbReference>
<dbReference type="AlphaFoldDB" id="A0A0R1QK01"/>
<accession>A0A0R1QK01</accession>
<dbReference type="InterPro" id="IPR011004">
    <property type="entry name" value="Trimer_LpxA-like_sf"/>
</dbReference>
<comment type="similarity">
    <text evidence="1">Belongs to the transferase hexapeptide repeat family.</text>
</comment>
<dbReference type="PATRIC" id="fig|1423770.3.peg.2015"/>
<organism evidence="4 5">
    <name type="scientific">Companilactobacillus mindensis DSM 14500</name>
    <dbReference type="NCBI Taxonomy" id="1423770"/>
    <lineage>
        <taxon>Bacteria</taxon>
        <taxon>Bacillati</taxon>
        <taxon>Bacillota</taxon>
        <taxon>Bacilli</taxon>
        <taxon>Lactobacillales</taxon>
        <taxon>Lactobacillaceae</taxon>
        <taxon>Companilactobacillus</taxon>
    </lineage>
</organism>
<proteinExistence type="inferred from homology"/>
<dbReference type="EMBL" id="AZEZ01000032">
    <property type="protein sequence ID" value="KRL44766.1"/>
    <property type="molecule type" value="Genomic_DNA"/>
</dbReference>
<dbReference type="Pfam" id="PF00132">
    <property type="entry name" value="Hexapep"/>
    <property type="match status" value="1"/>
</dbReference>
<reference evidence="4 5" key="1">
    <citation type="journal article" date="2015" name="Genome Announc.">
        <title>Expanding the biotechnology potential of lactobacilli through comparative genomics of 213 strains and associated genera.</title>
        <authorList>
            <person name="Sun Z."/>
            <person name="Harris H.M."/>
            <person name="McCann A."/>
            <person name="Guo C."/>
            <person name="Argimon S."/>
            <person name="Zhang W."/>
            <person name="Yang X."/>
            <person name="Jeffery I.B."/>
            <person name="Cooney J.C."/>
            <person name="Kagawa T.F."/>
            <person name="Liu W."/>
            <person name="Song Y."/>
            <person name="Salvetti E."/>
            <person name="Wrobel A."/>
            <person name="Rasinkangas P."/>
            <person name="Parkhill J."/>
            <person name="Rea M.C."/>
            <person name="O'Sullivan O."/>
            <person name="Ritari J."/>
            <person name="Douillard F.P."/>
            <person name="Paul Ross R."/>
            <person name="Yang R."/>
            <person name="Briner A.E."/>
            <person name="Felis G.E."/>
            <person name="de Vos W.M."/>
            <person name="Barrangou R."/>
            <person name="Klaenhammer T.R."/>
            <person name="Caufield P.W."/>
            <person name="Cui Y."/>
            <person name="Zhang H."/>
            <person name="O'Toole P.W."/>
        </authorList>
    </citation>
    <scope>NUCLEOTIDE SEQUENCE [LARGE SCALE GENOMIC DNA]</scope>
    <source>
        <strain evidence="4 5">DSM 14500</strain>
    </source>
</reference>
<evidence type="ECO:0000256" key="1">
    <source>
        <dbReference type="ARBA" id="ARBA00007274"/>
    </source>
</evidence>
<dbReference type="SUPFAM" id="SSF51161">
    <property type="entry name" value="Trimeric LpxA-like enzymes"/>
    <property type="match status" value="1"/>
</dbReference>
<dbReference type="InterPro" id="IPR001451">
    <property type="entry name" value="Hexapep"/>
</dbReference>
<dbReference type="InterPro" id="IPR018357">
    <property type="entry name" value="Hexapep_transf_CS"/>
</dbReference>
<keyword evidence="2 4" id="KW-0808">Transferase</keyword>
<dbReference type="Gene3D" id="2.160.10.10">
    <property type="entry name" value="Hexapeptide repeat proteins"/>
    <property type="match status" value="1"/>
</dbReference>
<dbReference type="STRING" id="1423770.FD29_GL001962"/>
<sequence>MSEKMDLNSEKYQEIQKVIDKNLELVQELNMKPRTIDQTRKIVSEIIGEELDESVEIRLPFQTDFGANIHIGKNVYINNGSMFTDMGGIYLDDNVLIGPNVTIVSVNHQMQPNNRRNLVLKPVHIEKNAWLGAGVIVTPGVTIGENAVVGAGAVVTHDVAKNTVVAGVPAKIIKKIEE</sequence>
<comment type="caution">
    <text evidence="4">The sequence shown here is derived from an EMBL/GenBank/DDBJ whole genome shotgun (WGS) entry which is preliminary data.</text>
</comment>